<proteinExistence type="inferred from homology"/>
<feature type="transmembrane region" description="Helical" evidence="7">
    <location>
        <begin position="1268"/>
        <end position="1295"/>
    </location>
</feature>
<feature type="domain" description="Membrane transport protein MMPL" evidence="8">
    <location>
        <begin position="1006"/>
        <end position="1296"/>
    </location>
</feature>
<evidence type="ECO:0000256" key="5">
    <source>
        <dbReference type="ARBA" id="ARBA00022989"/>
    </source>
</evidence>
<sequence length="1314" mass="137916">MSRVKRFLERHVGALVAWLVVVIIALVAMPNTTRLIREYGQTKIPASAQSQVASVMQDSWGRGQGNTRQVVVVFSNGNHKLTATQKDNVAQTVHKLRTNKQQYHVKSVTAANDNAATRKQLISKDKSTQLVQLMVSKKSTVRKMNIDITKAAKTAGVKTYVTGSDILTDAFSQATEEGIKKTEVIAAIFIFIVLILVFRSPIVPIVSLLTVGVSVVTSLSIVMNLVNYFNFPLSSFTQVFMVVVLFGIGTDYNILLYDQFKAELSQGLDSVAATKNARRIAGRTILYSGSTILIGFTALGLAKFSVYRSAVGVAVGVAVLLLVLLTLNPFFMATLGQRMFWPIKSFDGASNSKLWHGLSKHSVLHPFIALGLVLLVTLPFLFTYNNKLNYDTLAELSDSLPAKQGFKVVQDHFSKGTAEPSTLYIQTNKKLDQEQYLKLIDQVTRKLQKEKGVKTVASVTQPGGSKIKALYANQQLGTVTSGMKTAGKGLKTINSGLNQASTKLGQSNMSSGLGSVQQLISGTDQLVDGSQQLSSGTGQLASGANTLSNGLGTLSSSTGTLASGVNQLTSGAYVLQNGLGQYTTGVSQLNSGLSKLAGSSDQVTSGVQSLVSQSSQLPLAVAGLTAYNSGIASGVNQINSALTANQSKLAALSSAQSQLQSLSSQSATLKKEVAQAKTIEPQLTKMLTLLDSLQDAKSQISALQTQASTLATTQSTLKSSLQQIGTNDTAAATADKAVIAAAQKIVDDTTATADSKAQAQTIIKTASASLTNNLSANGTTLTKLQQQASSTQLPDLSGLTTLADQLPSDSDISSLKSQLSGMQTMLNNADSLLSETDNLASATSGLSDLQSQMTTLTQSLAQLQTAANQASSVATQLNAGVNGSGVDTTSQSTINATIGQSQMLSQINQLAAGLQQYTGGVDSAASGASQLNANSAALTSGTSQLAGGLGTLSSKVPALTSGVNQLNSGATQLASGANQLNAQTPQLTAGLIKVDNGQRTMYTTLQGLVSQMQTLHNGLVDASGGITKVNTGVSSADDYLTGLKNSAAAKNFYIPANVLHGKTFAAAIKTYMSANKHTTKLTIVLDSNPSSAKSMARIDNLQTEVQNELKGTPLSGAKVAIGGQTASISDTHHIASSDFTRTAAIMLIGILLALIVITRSILQPFYILGTLLLAYVTSLSLTRWVSTAVLGENMLTWNTPFFAFVMLVALGVDYSIFLMMKYREFGLTEGTPSARIIAASGVIGAVVISAAIILSGTFAALIPSGVLTLIQVALAVIIGLIILVIILPVVISSLIHLTYPLKDKLNDNIKKRKH</sequence>
<keyword evidence="3" id="KW-1003">Cell membrane</keyword>
<feature type="transmembrane region" description="Helical" evidence="7">
    <location>
        <begin position="12"/>
        <end position="29"/>
    </location>
</feature>
<evidence type="ECO:0000256" key="6">
    <source>
        <dbReference type="ARBA" id="ARBA00023136"/>
    </source>
</evidence>
<dbReference type="Gene3D" id="1.20.1640.10">
    <property type="entry name" value="Multidrug efflux transporter AcrB transmembrane domain"/>
    <property type="match status" value="2"/>
</dbReference>
<dbReference type="NCBIfam" id="TIGR03057">
    <property type="entry name" value="xxxLxxG_by_4"/>
    <property type="match status" value="5"/>
</dbReference>
<feature type="transmembrane region" description="Helical" evidence="7">
    <location>
        <begin position="1165"/>
        <end position="1185"/>
    </location>
</feature>
<feature type="transmembrane region" description="Helical" evidence="7">
    <location>
        <begin position="1236"/>
        <end position="1262"/>
    </location>
</feature>
<dbReference type="InterPro" id="IPR023908">
    <property type="entry name" value="xxxLxxG_rpt"/>
</dbReference>
<evidence type="ECO:0000256" key="1">
    <source>
        <dbReference type="ARBA" id="ARBA00004651"/>
    </source>
</evidence>
<comment type="subcellular location">
    <subcellularLocation>
        <location evidence="1">Cell membrane</location>
        <topology evidence="1">Multi-pass membrane protein</topology>
    </subcellularLocation>
</comment>
<feature type="transmembrane region" description="Helical" evidence="7">
    <location>
        <begin position="1139"/>
        <end position="1158"/>
    </location>
</feature>
<feature type="transmembrane region" description="Helical" evidence="7">
    <location>
        <begin position="235"/>
        <end position="256"/>
    </location>
</feature>
<feature type="transmembrane region" description="Helical" evidence="7">
    <location>
        <begin position="285"/>
        <end position="304"/>
    </location>
</feature>
<accession>A0ABW1R9E5</accession>
<comment type="caution">
    <text evidence="9">The sequence shown here is derived from an EMBL/GenBank/DDBJ whole genome shotgun (WGS) entry which is preliminary data.</text>
</comment>
<dbReference type="InterPro" id="IPR004869">
    <property type="entry name" value="MMPL_dom"/>
</dbReference>
<dbReference type="RefSeq" id="WP_164509470.1">
    <property type="nucleotide sequence ID" value="NZ_JBHSSL010000018.1"/>
</dbReference>
<keyword evidence="5 7" id="KW-1133">Transmembrane helix</keyword>
<dbReference type="InterPro" id="IPR050545">
    <property type="entry name" value="Mycobact_MmpL"/>
</dbReference>
<gene>
    <name evidence="9" type="ORF">ACFQGP_02750</name>
</gene>
<feature type="transmembrane region" description="Helical" evidence="7">
    <location>
        <begin position="182"/>
        <end position="198"/>
    </location>
</feature>
<keyword evidence="4 7" id="KW-0812">Transmembrane</keyword>
<evidence type="ECO:0000256" key="7">
    <source>
        <dbReference type="SAM" id="Phobius"/>
    </source>
</evidence>
<keyword evidence="6 7" id="KW-0472">Membrane</keyword>
<comment type="similarity">
    <text evidence="2">Belongs to the resistance-nodulation-cell division (RND) (TC 2.A.6) family. MmpL subfamily.</text>
</comment>
<protein>
    <submittedName>
        <fullName evidence="9">MMPL family transporter</fullName>
    </submittedName>
</protein>
<organism evidence="9 10">
    <name type="scientific">Loigolactobacillus jiayinensis</name>
    <dbReference type="NCBI Taxonomy" id="2486016"/>
    <lineage>
        <taxon>Bacteria</taxon>
        <taxon>Bacillati</taxon>
        <taxon>Bacillota</taxon>
        <taxon>Bacilli</taxon>
        <taxon>Lactobacillales</taxon>
        <taxon>Lactobacillaceae</taxon>
        <taxon>Loigolactobacillus</taxon>
    </lineage>
</organism>
<feature type="transmembrane region" description="Helical" evidence="7">
    <location>
        <begin position="1197"/>
        <end position="1216"/>
    </location>
</feature>
<keyword evidence="10" id="KW-1185">Reference proteome</keyword>
<evidence type="ECO:0000259" key="8">
    <source>
        <dbReference type="Pfam" id="PF03176"/>
    </source>
</evidence>
<feature type="transmembrane region" description="Helical" evidence="7">
    <location>
        <begin position="363"/>
        <end position="382"/>
    </location>
</feature>
<dbReference type="Gene3D" id="1.10.287.950">
    <property type="entry name" value="Methyl-accepting chemotaxis protein"/>
    <property type="match status" value="2"/>
</dbReference>
<reference evidence="10" key="1">
    <citation type="journal article" date="2019" name="Int. J. Syst. Evol. Microbiol.">
        <title>The Global Catalogue of Microorganisms (GCM) 10K type strain sequencing project: providing services to taxonomists for standard genome sequencing and annotation.</title>
        <authorList>
            <consortium name="The Broad Institute Genomics Platform"/>
            <consortium name="The Broad Institute Genome Sequencing Center for Infectious Disease"/>
            <person name="Wu L."/>
            <person name="Ma J."/>
        </authorList>
    </citation>
    <scope>NUCLEOTIDE SEQUENCE [LARGE SCALE GENOMIC DNA]</scope>
    <source>
        <strain evidence="10">CCM 8904</strain>
    </source>
</reference>
<evidence type="ECO:0000256" key="4">
    <source>
        <dbReference type="ARBA" id="ARBA00022692"/>
    </source>
</evidence>
<evidence type="ECO:0000313" key="10">
    <source>
        <dbReference type="Proteomes" id="UP001596289"/>
    </source>
</evidence>
<evidence type="ECO:0000313" key="9">
    <source>
        <dbReference type="EMBL" id="MFC6169495.1"/>
    </source>
</evidence>
<dbReference type="Proteomes" id="UP001596289">
    <property type="component" value="Unassembled WGS sequence"/>
</dbReference>
<dbReference type="PANTHER" id="PTHR33406:SF6">
    <property type="entry name" value="MEMBRANE PROTEIN YDGH-RELATED"/>
    <property type="match status" value="1"/>
</dbReference>
<dbReference type="SUPFAM" id="SSF82866">
    <property type="entry name" value="Multidrug efflux transporter AcrB transmembrane domain"/>
    <property type="match status" value="2"/>
</dbReference>
<evidence type="ECO:0000256" key="3">
    <source>
        <dbReference type="ARBA" id="ARBA00022475"/>
    </source>
</evidence>
<name>A0ABW1R9E5_9LACO</name>
<feature type="domain" description="Membrane transport protein MMPL" evidence="8">
    <location>
        <begin position="48"/>
        <end position="366"/>
    </location>
</feature>
<dbReference type="Pfam" id="PF03176">
    <property type="entry name" value="MMPL"/>
    <property type="match status" value="2"/>
</dbReference>
<dbReference type="EMBL" id="JBHSSL010000018">
    <property type="protein sequence ID" value="MFC6169495.1"/>
    <property type="molecule type" value="Genomic_DNA"/>
</dbReference>
<evidence type="ECO:0000256" key="2">
    <source>
        <dbReference type="ARBA" id="ARBA00010157"/>
    </source>
</evidence>
<feature type="transmembrane region" description="Helical" evidence="7">
    <location>
        <begin position="310"/>
        <end position="331"/>
    </location>
</feature>
<dbReference type="PANTHER" id="PTHR33406">
    <property type="entry name" value="MEMBRANE PROTEIN MJ1562-RELATED"/>
    <property type="match status" value="1"/>
</dbReference>
<feature type="transmembrane region" description="Helical" evidence="7">
    <location>
        <begin position="205"/>
        <end position="229"/>
    </location>
</feature>